<comment type="caution">
    <text evidence="2">The sequence shown here is derived from an EMBL/GenBank/DDBJ whole genome shotgun (WGS) entry which is preliminary data.</text>
</comment>
<feature type="coiled-coil region" evidence="1">
    <location>
        <begin position="74"/>
        <end position="107"/>
    </location>
</feature>
<protein>
    <submittedName>
        <fullName evidence="2">Uncharacterized protein</fullName>
    </submittedName>
</protein>
<dbReference type="EMBL" id="LAZR01002280">
    <property type="protein sequence ID" value="KKN32050.1"/>
    <property type="molecule type" value="Genomic_DNA"/>
</dbReference>
<name>A0A0F9PJQ0_9ZZZZ</name>
<evidence type="ECO:0000313" key="2">
    <source>
        <dbReference type="EMBL" id="KKN32050.1"/>
    </source>
</evidence>
<accession>A0A0F9PJQ0</accession>
<gene>
    <name evidence="2" type="ORF">LCGC14_0817740</name>
</gene>
<dbReference type="AlphaFoldDB" id="A0A0F9PJQ0"/>
<proteinExistence type="predicted"/>
<sequence>MIKRSLSTINRENRKFRDENYILKWKRTTGYKGRGRQFTSSITHLTWKGVYYLIKRKLIPYKFIRVWERISKREKSFDQEIKDMREKREETKETNEMKDRLDRLSKLPLKYLPYLTALFGKE</sequence>
<evidence type="ECO:0000256" key="1">
    <source>
        <dbReference type="SAM" id="Coils"/>
    </source>
</evidence>
<keyword evidence="1" id="KW-0175">Coiled coil</keyword>
<organism evidence="2">
    <name type="scientific">marine sediment metagenome</name>
    <dbReference type="NCBI Taxonomy" id="412755"/>
    <lineage>
        <taxon>unclassified sequences</taxon>
        <taxon>metagenomes</taxon>
        <taxon>ecological metagenomes</taxon>
    </lineage>
</organism>
<reference evidence="2" key="1">
    <citation type="journal article" date="2015" name="Nature">
        <title>Complex archaea that bridge the gap between prokaryotes and eukaryotes.</title>
        <authorList>
            <person name="Spang A."/>
            <person name="Saw J.H."/>
            <person name="Jorgensen S.L."/>
            <person name="Zaremba-Niedzwiedzka K."/>
            <person name="Martijn J."/>
            <person name="Lind A.E."/>
            <person name="van Eijk R."/>
            <person name="Schleper C."/>
            <person name="Guy L."/>
            <person name="Ettema T.J."/>
        </authorList>
    </citation>
    <scope>NUCLEOTIDE SEQUENCE</scope>
</reference>